<accession>A0A397DM59</accession>
<dbReference type="InterPro" id="IPR013897">
    <property type="entry name" value="Duc1"/>
</dbReference>
<organism evidence="2 4">
    <name type="scientific">Aphanomyces astaci</name>
    <name type="common">Crayfish plague agent</name>
    <dbReference type="NCBI Taxonomy" id="112090"/>
    <lineage>
        <taxon>Eukaryota</taxon>
        <taxon>Sar</taxon>
        <taxon>Stramenopiles</taxon>
        <taxon>Oomycota</taxon>
        <taxon>Saprolegniomycetes</taxon>
        <taxon>Saprolegniales</taxon>
        <taxon>Verrucalvaceae</taxon>
        <taxon>Aphanomyces</taxon>
    </lineage>
</organism>
<protein>
    <recommendedName>
        <fullName evidence="1">Domain of unknown function at the cortex 1 domain-containing protein</fullName>
    </recommendedName>
</protein>
<reference evidence="4 5" key="1">
    <citation type="submission" date="2018-08" db="EMBL/GenBank/DDBJ databases">
        <title>Aphanomyces genome sequencing and annotation.</title>
        <authorList>
            <person name="Minardi D."/>
            <person name="Oidtmann B."/>
            <person name="Van Der Giezen M."/>
            <person name="Studholme D.J."/>
        </authorList>
    </citation>
    <scope>NUCLEOTIDE SEQUENCE [LARGE SCALE GENOMIC DNA]</scope>
    <source>
        <strain evidence="2 4">D2</strain>
        <strain evidence="3 5">FDL457</strain>
    </source>
</reference>
<dbReference type="Proteomes" id="UP000286510">
    <property type="component" value="Unassembled WGS sequence"/>
</dbReference>
<dbReference type="EMBL" id="QUTF01012620">
    <property type="protein sequence ID" value="RHZ22508.1"/>
    <property type="molecule type" value="Genomic_DNA"/>
</dbReference>
<comment type="caution">
    <text evidence="2">The sequence shown here is derived from an EMBL/GenBank/DDBJ whole genome shotgun (WGS) entry which is preliminary data.</text>
</comment>
<evidence type="ECO:0000313" key="2">
    <source>
        <dbReference type="EMBL" id="RHY64544.1"/>
    </source>
</evidence>
<dbReference type="Pfam" id="PF08588">
    <property type="entry name" value="Duc1"/>
    <property type="match status" value="1"/>
</dbReference>
<name>A0A397DM59_APHAT</name>
<evidence type="ECO:0000313" key="3">
    <source>
        <dbReference type="EMBL" id="RHZ22508.1"/>
    </source>
</evidence>
<evidence type="ECO:0000313" key="4">
    <source>
        <dbReference type="Proteomes" id="UP000266643"/>
    </source>
</evidence>
<dbReference type="AlphaFoldDB" id="A0A397DM59"/>
<proteinExistence type="predicted"/>
<evidence type="ECO:0000259" key="1">
    <source>
        <dbReference type="Pfam" id="PF08588"/>
    </source>
</evidence>
<dbReference type="Proteomes" id="UP000266643">
    <property type="component" value="Unassembled WGS sequence"/>
</dbReference>
<dbReference type="EMBL" id="QUTD01005039">
    <property type="protein sequence ID" value="RHY64544.1"/>
    <property type="molecule type" value="Genomic_DNA"/>
</dbReference>
<feature type="domain" description="Domain of unknown function at the cortex 1" evidence="1">
    <location>
        <begin position="111"/>
        <end position="340"/>
    </location>
</feature>
<gene>
    <name evidence="3" type="ORF">DYB26_001777</name>
    <name evidence="2" type="ORF">DYB30_001490</name>
</gene>
<dbReference type="VEuPathDB" id="FungiDB:H257_04426"/>
<sequence length="907" mass="100661">MLQMRTPPLMVAATASKGHIFLVLALAMLLAMLQSMSRYFSLVVMSVLAVGWRTAAHSHALSTPPSDQCSIPPPLNDLQPVEEAHVQGSAEPQAHDDVCVGLEHLRVIDEGSATNRGIAINSATPVPFENDFFQGHVYFLVKTTPPNATWQHLFVGRKRNFWIQVQGKFKRPPRGTIFMGGELPRSVSVGFLARSLARLVSSMMRRLLGTTHVGFGDDEERPHCVFPLFQTVDEMVVTPVGAMPPMLGQAQFGETLVAQQRRKATPLGGETIHVDATYTFQFHTMYADLAKWTIVNVPGMQDVPLRTFFQDEPLHLTCYDVRPTPKHDHAAKQYLFCFSIHWTPPSSSSSVSSTAASTSTCSPPPPHHIITPSATASIASPSITPPTSPLPLCIPYWLERLDRNKNRVVVYLLRDQPRDREPESSPLRQLHELPAKMLRSRFSPLSQIHATSKLVRYDAIDSQRLVVQAHSSLLHEVPATPFAWVPASASSLGVTLHNRQANVVLQQQVVRAMSESQLRQEYLVLTHNALQLYRTFSSTSCVQVSLENIMAVSPWTLPLGEGTALAHGLHIHTNGGHVYLCLPSSQAQNEWLRTIAHQRCRQDPSTTKSTANITPHPTKWIDDLVPPSRAGVLNAFRLFRPLKRQTDSTSSHGKDEVVGLDCMEVADAAVRAANAVDTQRKRVTELSGDDNGMTWQHDVRAFLEVVALLRWVNVSTLTSYDAKVAFYLNVHRVLQWHVGQLAPTKHAKHAAAYCVGASATPLTLQELEGLALRPRHADVVSASDFRIRLALHMSTSPLPRFDPRRLQYQLNALCTQYFRHTVATDVRRHIVQLPALCLRFRMDYGPQGSGIECARKVLGFLSSTCAEDVQTILLAHDEAPVDIQYVDDANVVMDGNLVDDEYIVVDA</sequence>
<evidence type="ECO:0000313" key="5">
    <source>
        <dbReference type="Proteomes" id="UP000286510"/>
    </source>
</evidence>